<dbReference type="AlphaFoldDB" id="A0A119CRX9"/>
<sequence>PFSILHCQASEAQLRQRLAARNLGGNDASEADVKVLEHQVTDHEPLDDGERAIALQVVTDDAVDVAALHARWLLRV</sequence>
<protein>
    <submittedName>
        <fullName evidence="1">Uncharacterized protein</fullName>
    </submittedName>
</protein>
<dbReference type="Gene3D" id="3.40.50.300">
    <property type="entry name" value="P-loop containing nucleotide triphosphate hydrolases"/>
    <property type="match status" value="1"/>
</dbReference>
<name>A0A119CRX9_THIDE</name>
<organism evidence="1 2">
    <name type="scientific">Thiobacillus denitrificans</name>
    <dbReference type="NCBI Taxonomy" id="36861"/>
    <lineage>
        <taxon>Bacteria</taxon>
        <taxon>Pseudomonadati</taxon>
        <taxon>Pseudomonadota</taxon>
        <taxon>Betaproteobacteria</taxon>
        <taxon>Nitrosomonadales</taxon>
        <taxon>Thiobacillaceae</taxon>
        <taxon>Thiobacillus</taxon>
    </lineage>
</organism>
<dbReference type="InterPro" id="IPR027417">
    <property type="entry name" value="P-loop_NTPase"/>
</dbReference>
<comment type="caution">
    <text evidence="1">The sequence shown here is derived from an EMBL/GenBank/DDBJ whole genome shotgun (WGS) entry which is preliminary data.</text>
</comment>
<gene>
    <name evidence="1" type="ORF">ABW22_16475</name>
</gene>
<keyword evidence="2" id="KW-1185">Reference proteome</keyword>
<reference evidence="1 2" key="1">
    <citation type="journal article" date="2015" name="Appl. Environ. Microbiol.">
        <title>Aerobic and Anaerobic Thiosulfate Oxidation by a Cold-Adapted, Subglacial Chemoautotroph.</title>
        <authorList>
            <person name="Harrold Z.R."/>
            <person name="Skidmore M.L."/>
            <person name="Hamilton T.L."/>
            <person name="Desch L."/>
            <person name="Amada K."/>
            <person name="van Gelder W."/>
            <person name="Glover K."/>
            <person name="Roden E.E."/>
            <person name="Boyd E.S."/>
        </authorList>
    </citation>
    <scope>NUCLEOTIDE SEQUENCE [LARGE SCALE GENOMIC DNA]</scope>
    <source>
        <strain evidence="1 2">RG</strain>
    </source>
</reference>
<feature type="non-terminal residue" evidence="1">
    <location>
        <position position="1"/>
    </location>
</feature>
<accession>A0A119CRX9</accession>
<evidence type="ECO:0000313" key="1">
    <source>
        <dbReference type="EMBL" id="KVW89329.1"/>
    </source>
</evidence>
<dbReference type="Proteomes" id="UP000064243">
    <property type="component" value="Unassembled WGS sequence"/>
</dbReference>
<dbReference type="RefSeq" id="WP_237763397.1">
    <property type="nucleotide sequence ID" value="NZ_LDUG01000079.1"/>
</dbReference>
<dbReference type="Pfam" id="PF13671">
    <property type="entry name" value="AAA_33"/>
    <property type="match status" value="1"/>
</dbReference>
<proteinExistence type="predicted"/>
<evidence type="ECO:0000313" key="2">
    <source>
        <dbReference type="Proteomes" id="UP000064243"/>
    </source>
</evidence>
<dbReference type="EMBL" id="LDUG01000079">
    <property type="protein sequence ID" value="KVW89329.1"/>
    <property type="molecule type" value="Genomic_DNA"/>
</dbReference>